<dbReference type="AlphaFoldDB" id="A0A2Z6LY90"/>
<organism evidence="1 2">
    <name type="scientific">Trifolium subterraneum</name>
    <name type="common">Subterranean clover</name>
    <dbReference type="NCBI Taxonomy" id="3900"/>
    <lineage>
        <taxon>Eukaryota</taxon>
        <taxon>Viridiplantae</taxon>
        <taxon>Streptophyta</taxon>
        <taxon>Embryophyta</taxon>
        <taxon>Tracheophyta</taxon>
        <taxon>Spermatophyta</taxon>
        <taxon>Magnoliopsida</taxon>
        <taxon>eudicotyledons</taxon>
        <taxon>Gunneridae</taxon>
        <taxon>Pentapetalae</taxon>
        <taxon>rosids</taxon>
        <taxon>fabids</taxon>
        <taxon>Fabales</taxon>
        <taxon>Fabaceae</taxon>
        <taxon>Papilionoideae</taxon>
        <taxon>50 kb inversion clade</taxon>
        <taxon>NPAAA clade</taxon>
        <taxon>Hologalegina</taxon>
        <taxon>IRL clade</taxon>
        <taxon>Trifolieae</taxon>
        <taxon>Trifolium</taxon>
    </lineage>
</organism>
<gene>
    <name evidence="1" type="ORF">TSUD_109860</name>
</gene>
<proteinExistence type="predicted"/>
<dbReference type="EMBL" id="DF973169">
    <property type="protein sequence ID" value="GAU17271.1"/>
    <property type="molecule type" value="Genomic_DNA"/>
</dbReference>
<keyword evidence="2" id="KW-1185">Reference proteome</keyword>
<accession>A0A2Z6LY90</accession>
<dbReference type="Proteomes" id="UP000242715">
    <property type="component" value="Unassembled WGS sequence"/>
</dbReference>
<name>A0A2Z6LY90_TRISU</name>
<evidence type="ECO:0000313" key="2">
    <source>
        <dbReference type="Proteomes" id="UP000242715"/>
    </source>
</evidence>
<protein>
    <submittedName>
        <fullName evidence="1">Uncharacterized protein</fullName>
    </submittedName>
</protein>
<sequence length="158" mass="17791">MIVANKMNQFVPSRVGRESSHHHIISTAWQNSEEEEFDWEELRPTTEKPVTVAASATSSMSRMFPGLTPNIEYRPPILPANVHAPRPPCSNPIDNVHAPRSPCLNPIIFPLKNPAKELSQMALYIFLQPAAHMLLRPRCDLIPILLCQCNSHLLDILI</sequence>
<reference evidence="2" key="1">
    <citation type="journal article" date="2017" name="Front. Plant Sci.">
        <title>Climate Clever Clovers: New Paradigm to Reduce the Environmental Footprint of Ruminants by Breeding Low Methanogenic Forages Utilizing Haplotype Variation.</title>
        <authorList>
            <person name="Kaur P."/>
            <person name="Appels R."/>
            <person name="Bayer P.E."/>
            <person name="Keeble-Gagnere G."/>
            <person name="Wang J."/>
            <person name="Hirakawa H."/>
            <person name="Shirasawa K."/>
            <person name="Vercoe P."/>
            <person name="Stefanova K."/>
            <person name="Durmic Z."/>
            <person name="Nichols P."/>
            <person name="Revell C."/>
            <person name="Isobe S.N."/>
            <person name="Edwards D."/>
            <person name="Erskine W."/>
        </authorList>
    </citation>
    <scope>NUCLEOTIDE SEQUENCE [LARGE SCALE GENOMIC DNA]</scope>
    <source>
        <strain evidence="2">cv. Daliak</strain>
    </source>
</reference>
<evidence type="ECO:0000313" key="1">
    <source>
        <dbReference type="EMBL" id="GAU17271.1"/>
    </source>
</evidence>